<evidence type="ECO:0000259" key="4">
    <source>
        <dbReference type="PROSITE" id="PS50106"/>
    </source>
</evidence>
<keyword evidence="3" id="KW-0812">Transmembrane</keyword>
<dbReference type="PANTHER" id="PTHR43343">
    <property type="entry name" value="PEPTIDASE S12"/>
    <property type="match status" value="1"/>
</dbReference>
<dbReference type="GO" id="GO:0004252">
    <property type="term" value="F:serine-type endopeptidase activity"/>
    <property type="evidence" value="ECO:0007669"/>
    <property type="project" value="InterPro"/>
</dbReference>
<dbReference type="EMBL" id="LCJZ01000007">
    <property type="protein sequence ID" value="KKT87043.1"/>
    <property type="molecule type" value="Genomic_DNA"/>
</dbReference>
<evidence type="ECO:0000256" key="1">
    <source>
        <dbReference type="ARBA" id="ARBA00022670"/>
    </source>
</evidence>
<dbReference type="SUPFAM" id="SSF50494">
    <property type="entry name" value="Trypsin-like serine proteases"/>
    <property type="match status" value="1"/>
</dbReference>
<feature type="domain" description="PDZ" evidence="4">
    <location>
        <begin position="306"/>
        <end position="331"/>
    </location>
</feature>
<dbReference type="PROSITE" id="PS50106">
    <property type="entry name" value="PDZ"/>
    <property type="match status" value="1"/>
</dbReference>
<dbReference type="Pfam" id="PF13365">
    <property type="entry name" value="Trypsin_2"/>
    <property type="match status" value="1"/>
</dbReference>
<dbReference type="Gene3D" id="2.40.10.120">
    <property type="match status" value="1"/>
</dbReference>
<dbReference type="InterPro" id="IPR009003">
    <property type="entry name" value="Peptidase_S1_PA"/>
</dbReference>
<feature type="transmembrane region" description="Helical" evidence="3">
    <location>
        <begin position="9"/>
        <end position="32"/>
    </location>
</feature>
<keyword evidence="3" id="KW-1133">Transmembrane helix</keyword>
<dbReference type="InterPro" id="IPR051201">
    <property type="entry name" value="Chloro_Bact_Ser_Proteases"/>
</dbReference>
<dbReference type="Pfam" id="PF17820">
    <property type="entry name" value="PDZ_6"/>
    <property type="match status" value="1"/>
</dbReference>
<dbReference type="SUPFAM" id="SSF50156">
    <property type="entry name" value="PDZ domain-like"/>
    <property type="match status" value="1"/>
</dbReference>
<dbReference type="InterPro" id="IPR036034">
    <property type="entry name" value="PDZ_sf"/>
</dbReference>
<dbReference type="InterPro" id="IPR001478">
    <property type="entry name" value="PDZ"/>
</dbReference>
<dbReference type="InterPro" id="IPR041489">
    <property type="entry name" value="PDZ_6"/>
</dbReference>
<dbReference type="Gene3D" id="2.30.42.10">
    <property type="match status" value="1"/>
</dbReference>
<dbReference type="CDD" id="cd06779">
    <property type="entry name" value="cpPDZ_Deg_HtrA-like"/>
    <property type="match status" value="1"/>
</dbReference>
<keyword evidence="3" id="KW-0472">Membrane</keyword>
<dbReference type="InterPro" id="IPR001940">
    <property type="entry name" value="Peptidase_S1C"/>
</dbReference>
<feature type="non-terminal residue" evidence="5">
    <location>
        <position position="347"/>
    </location>
</feature>
<keyword evidence="2" id="KW-0378">Hydrolase</keyword>
<dbReference type="AlphaFoldDB" id="A0A0G1KTY1"/>
<accession>A0A0G1KTY1</accession>
<reference evidence="5 6" key="1">
    <citation type="journal article" date="2015" name="Nature">
        <title>rRNA introns, odd ribosomes, and small enigmatic genomes across a large radiation of phyla.</title>
        <authorList>
            <person name="Brown C.T."/>
            <person name="Hug L.A."/>
            <person name="Thomas B.C."/>
            <person name="Sharon I."/>
            <person name="Castelle C.J."/>
            <person name="Singh A."/>
            <person name="Wilkins M.J."/>
            <person name="Williams K.H."/>
            <person name="Banfield J.F."/>
        </authorList>
    </citation>
    <scope>NUCLEOTIDE SEQUENCE [LARGE SCALE GENOMIC DNA]</scope>
</reference>
<dbReference type="Proteomes" id="UP000033958">
    <property type="component" value="Unassembled WGS sequence"/>
</dbReference>
<evidence type="ECO:0000256" key="2">
    <source>
        <dbReference type="ARBA" id="ARBA00022801"/>
    </source>
</evidence>
<evidence type="ECO:0000256" key="3">
    <source>
        <dbReference type="SAM" id="Phobius"/>
    </source>
</evidence>
<gene>
    <name evidence="5" type="ORF">VE97_C0007G0001</name>
</gene>
<evidence type="ECO:0000313" key="5">
    <source>
        <dbReference type="EMBL" id="KKT87043.1"/>
    </source>
</evidence>
<keyword evidence="1 5" id="KW-0645">Protease</keyword>
<evidence type="ECO:0000313" key="6">
    <source>
        <dbReference type="Proteomes" id="UP000033958"/>
    </source>
</evidence>
<comment type="caution">
    <text evidence="5">The sequence shown here is derived from an EMBL/GenBank/DDBJ whole genome shotgun (WGS) entry which is preliminary data.</text>
</comment>
<sequence length="347" mass="35750">MEKQKFDSFWYGMFGGVVGGALIVSLIAWGGIYRTPNSLSADGVNRTTTVTLQEDSAIIKAVEKVSPSVVSIVSTRNVRSLFGNFEQTGAGTGFVIQANGLIATNKHVVSEQAKYTVLTADGKSYDAEVAAVDSLNDLALIKINALNLPVVDLGDSDALKVGQRVIAIGNALGEYQNTVTTGVVSAMGRSITAGGSDGASEKLEGLIQTDAAINPGNSGGPLVNLAGQVVGINTAIDLQGSQIGFAIPINSAKSAIASYLASGKISRPMLGIRYINITKEVAALNNLSVNAGALVVAGDTPDQPAVTPGGPAAKAGIKEGDIIVSIDNQKIDKDHSIISILRKYKPG</sequence>
<protein>
    <submittedName>
        <fullName evidence="5">Protease Do</fullName>
    </submittedName>
</protein>
<organism evidence="5 6">
    <name type="scientific">candidate division Kazan bacterium GW2011_GWB1_45_10</name>
    <dbReference type="NCBI Taxonomy" id="1620411"/>
    <lineage>
        <taxon>Bacteria</taxon>
        <taxon>Bacteria division Kazan-3B-28</taxon>
    </lineage>
</organism>
<dbReference type="PRINTS" id="PR00834">
    <property type="entry name" value="PROTEASES2C"/>
</dbReference>
<name>A0A0G1KTY1_UNCK3</name>
<proteinExistence type="predicted"/>
<dbReference type="GO" id="GO:0006508">
    <property type="term" value="P:proteolysis"/>
    <property type="evidence" value="ECO:0007669"/>
    <property type="project" value="UniProtKB-KW"/>
</dbReference>
<dbReference type="PANTHER" id="PTHR43343:SF3">
    <property type="entry name" value="PROTEASE DO-LIKE 8, CHLOROPLASTIC"/>
    <property type="match status" value="1"/>
</dbReference>